<dbReference type="InterPro" id="IPR050975">
    <property type="entry name" value="Sleep_regulator"/>
</dbReference>
<dbReference type="GO" id="GO:0030431">
    <property type="term" value="P:sleep"/>
    <property type="evidence" value="ECO:0007669"/>
    <property type="project" value="InterPro"/>
</dbReference>
<dbReference type="PANTHER" id="PTHR33562:SF15">
    <property type="entry name" value="IP04187P"/>
    <property type="match status" value="1"/>
</dbReference>
<evidence type="ECO:0000256" key="1">
    <source>
        <dbReference type="ARBA" id="ARBA00004589"/>
    </source>
</evidence>
<keyword evidence="6" id="KW-0472">Membrane</keyword>
<evidence type="ECO:0000256" key="4">
    <source>
        <dbReference type="ARBA" id="ARBA00022729"/>
    </source>
</evidence>
<evidence type="ECO:0000256" key="7">
    <source>
        <dbReference type="ARBA" id="ARBA00023180"/>
    </source>
</evidence>
<feature type="signal peptide" evidence="9">
    <location>
        <begin position="1"/>
        <end position="21"/>
    </location>
</feature>
<keyword evidence="7" id="KW-0325">Glycoprotein</keyword>
<keyword evidence="4 9" id="KW-0732">Signal</keyword>
<dbReference type="EMBL" id="JADBJN010000002">
    <property type="protein sequence ID" value="KAG5675625.1"/>
    <property type="molecule type" value="Genomic_DNA"/>
</dbReference>
<comment type="caution">
    <text evidence="10">The sequence shown here is derived from an EMBL/GenBank/DDBJ whole genome shotgun (WGS) entry which is preliminary data.</text>
</comment>
<evidence type="ECO:0000256" key="5">
    <source>
        <dbReference type="ARBA" id="ARBA00022989"/>
    </source>
</evidence>
<evidence type="ECO:0000256" key="9">
    <source>
        <dbReference type="SAM" id="SignalP"/>
    </source>
</evidence>
<name>A0A9J6C081_POLVA</name>
<keyword evidence="8" id="KW-0449">Lipoprotein</keyword>
<evidence type="ECO:0000313" key="11">
    <source>
        <dbReference type="Proteomes" id="UP001107558"/>
    </source>
</evidence>
<reference evidence="10" key="1">
    <citation type="submission" date="2021-03" db="EMBL/GenBank/DDBJ databases">
        <title>Chromosome level genome of the anhydrobiotic midge Polypedilum vanderplanki.</title>
        <authorList>
            <person name="Yoshida Y."/>
            <person name="Kikawada T."/>
            <person name="Gusev O."/>
        </authorList>
    </citation>
    <scope>NUCLEOTIDE SEQUENCE</scope>
    <source>
        <strain evidence="10">NIAS01</strain>
        <tissue evidence="10">Whole body or cell culture</tissue>
    </source>
</reference>
<evidence type="ECO:0000256" key="8">
    <source>
        <dbReference type="ARBA" id="ARBA00023288"/>
    </source>
</evidence>
<dbReference type="PANTHER" id="PTHR33562">
    <property type="entry name" value="ATILLA, ISOFORM B-RELATED-RELATED"/>
    <property type="match status" value="1"/>
</dbReference>
<keyword evidence="11" id="KW-1185">Reference proteome</keyword>
<dbReference type="Pfam" id="PF17064">
    <property type="entry name" value="QVR"/>
    <property type="match status" value="1"/>
</dbReference>
<feature type="chain" id="PRO_5039944128" description="Protein quiver" evidence="9">
    <location>
        <begin position="22"/>
        <end position="426"/>
    </location>
</feature>
<proteinExistence type="predicted"/>
<gene>
    <name evidence="10" type="ORF">PVAND_005514</name>
</gene>
<dbReference type="GO" id="GO:0098552">
    <property type="term" value="C:side of membrane"/>
    <property type="evidence" value="ECO:0007669"/>
    <property type="project" value="UniProtKB-KW"/>
</dbReference>
<dbReference type="AlphaFoldDB" id="A0A9J6C081"/>
<dbReference type="GO" id="GO:0032222">
    <property type="term" value="P:regulation of synaptic transmission, cholinergic"/>
    <property type="evidence" value="ECO:0007669"/>
    <property type="project" value="InterPro"/>
</dbReference>
<evidence type="ECO:0000313" key="10">
    <source>
        <dbReference type="EMBL" id="KAG5675625.1"/>
    </source>
</evidence>
<keyword evidence="5" id="KW-1133">Transmembrane helix</keyword>
<sequence length="426" mass="47168">MFKSVQKVIFLILVSIGLSNAIDCYICNSLRDPDCVKLPKNAVKKTCNVMEVRDIKDEWLKDLVEFKFFEANNKDPPLACQKITMKKDGQEVLYRGCQFNHKSVCDVIKTKAENIEGLEDVNSFALDCFICNSISKTDCASLSKTSLIKVEKCKMNTANFITEEWLRDLIKLDDSDGGNSEISAPLLCHKMILKKDGNQVIYRGCHTDGGKTDVCELTKRKAESIPGLSVKYCELSNVEANIIVTFCRSCHSFIASRVVNMKILKSLLVIFVLVKSAQLQQSLSCLFCSDCGTIDSSFWQSINCEDPIPPPPGGPTTPGSPIIPQQFAARQIQNQTETDVVIAPSIDQANNNFQCFTLTVSVQGRHQTSRGCVPRANSNSETCRLLSTNYVWCAVCDSNNCNSGTSKIFLSSSLLLAVLIFIKSII</sequence>
<evidence type="ECO:0008006" key="12">
    <source>
        <dbReference type="Google" id="ProtNLM"/>
    </source>
</evidence>
<evidence type="ECO:0000256" key="3">
    <source>
        <dbReference type="ARBA" id="ARBA00022692"/>
    </source>
</evidence>
<dbReference type="InterPro" id="IPR031424">
    <property type="entry name" value="QVR-like"/>
</dbReference>
<organism evidence="10 11">
    <name type="scientific">Polypedilum vanderplanki</name>
    <name type="common">Sleeping chironomid midge</name>
    <dbReference type="NCBI Taxonomy" id="319348"/>
    <lineage>
        <taxon>Eukaryota</taxon>
        <taxon>Metazoa</taxon>
        <taxon>Ecdysozoa</taxon>
        <taxon>Arthropoda</taxon>
        <taxon>Hexapoda</taxon>
        <taxon>Insecta</taxon>
        <taxon>Pterygota</taxon>
        <taxon>Neoptera</taxon>
        <taxon>Endopterygota</taxon>
        <taxon>Diptera</taxon>
        <taxon>Nematocera</taxon>
        <taxon>Chironomoidea</taxon>
        <taxon>Chironomidae</taxon>
        <taxon>Chironominae</taxon>
        <taxon>Polypedilum</taxon>
        <taxon>Polypedilum</taxon>
    </lineage>
</organism>
<evidence type="ECO:0000256" key="6">
    <source>
        <dbReference type="ARBA" id="ARBA00023136"/>
    </source>
</evidence>
<protein>
    <recommendedName>
        <fullName evidence="12">Protein quiver</fullName>
    </recommendedName>
</protein>
<dbReference type="OrthoDB" id="6582325at2759"/>
<keyword evidence="2" id="KW-0336">GPI-anchor</keyword>
<keyword evidence="3" id="KW-0812">Transmembrane</keyword>
<evidence type="ECO:0000256" key="2">
    <source>
        <dbReference type="ARBA" id="ARBA00022622"/>
    </source>
</evidence>
<comment type="subcellular location">
    <subcellularLocation>
        <location evidence="1">Membrane</location>
        <topology evidence="1">Lipid-anchor</topology>
        <topology evidence="1">GPI-anchor</topology>
    </subcellularLocation>
</comment>
<dbReference type="Proteomes" id="UP001107558">
    <property type="component" value="Chromosome 2"/>
</dbReference>
<accession>A0A9J6C081</accession>